<dbReference type="InterPro" id="IPR029058">
    <property type="entry name" value="AB_hydrolase_fold"/>
</dbReference>
<dbReference type="EMBL" id="RHQL01000009">
    <property type="protein sequence ID" value="RRV09784.1"/>
    <property type="molecule type" value="Genomic_DNA"/>
</dbReference>
<reference evidence="2 3" key="1">
    <citation type="submission" date="2018-10" db="EMBL/GenBank/DDBJ databases">
        <title>Transmission dynamics of multidrug resistant bacteria on intensive care unit surfaces.</title>
        <authorList>
            <person name="D'Souza A.W."/>
            <person name="Potter R.F."/>
            <person name="Wallace M."/>
            <person name="Shupe A."/>
            <person name="Patel S."/>
            <person name="Sun S."/>
            <person name="Gul D."/>
            <person name="Kwon J.H."/>
            <person name="Andleeb S."/>
            <person name="Burnham C.-A.D."/>
            <person name="Dantas G."/>
        </authorList>
    </citation>
    <scope>NUCLEOTIDE SEQUENCE [LARGE SCALE GENOMIC DNA]</scope>
    <source>
        <strain evidence="2 3">PX_177</strain>
    </source>
</reference>
<keyword evidence="2" id="KW-0378">Hydrolase</keyword>
<proteinExistence type="predicted"/>
<evidence type="ECO:0000259" key="1">
    <source>
        <dbReference type="Pfam" id="PF12697"/>
    </source>
</evidence>
<gene>
    <name evidence="2" type="ORF">EGJ28_15775</name>
</gene>
<dbReference type="Proteomes" id="UP000276506">
    <property type="component" value="Unassembled WGS sequence"/>
</dbReference>
<comment type="caution">
    <text evidence="2">The sequence shown here is derived from an EMBL/GenBank/DDBJ whole genome shotgun (WGS) entry which is preliminary data.</text>
</comment>
<dbReference type="AlphaFoldDB" id="A0A3R8U2U7"/>
<dbReference type="Pfam" id="PF12697">
    <property type="entry name" value="Abhydrolase_6"/>
    <property type="match status" value="1"/>
</dbReference>
<evidence type="ECO:0000313" key="2">
    <source>
        <dbReference type="EMBL" id="RRV09784.1"/>
    </source>
</evidence>
<dbReference type="InterPro" id="IPR000073">
    <property type="entry name" value="AB_hydrolase_1"/>
</dbReference>
<sequence length="676" mass="73905">MAPVLRVPVAASFFAFEFLSLNRQPAPLRGQLYGSILRRGAFLVLLLLMLSGCAGVKVSALETRDYISLRRGDVLSTGQLSSSVGTALQVVGIGQDECKAAAAVCLRTLGESKALGDEQRLSVLAELWLQEALRLDRSAQTDAQTDAMLDAYLESARHAYAYLFMTERTVGQRALDDRQTQVRDYYNFSVQKALTGLFARYQGNPPQAGEGQGNFVLHSGRWQIQGTVGDVRLAGGRDLPEALIPAASLSFKGLRNQYRRDGLGAELVAMTDRRVVRKDSAELAWSETPFPAVTAVASFPGATLDEVLSTQRVHIVGYDPFRQDSITMAGREIPLAASFTSGYGLWLARSGFASQSLLTLVGKGEVLEKPHVYLMQPYDPNRRIIIMLHGLASSPEAWINVANEVLGDEALRQNYQIWQVYYPTNAPLAFNNKAIRTALEQTLEHFDPSGTAQASRDMVVIGHSMGGVLSRLMLSSSGDRLWDALLERYPLQGRRLERVQKEVGPYVRFEPLPDVSRAIFVAAPHRGTPFAENRISRWAAGLVKLPASVLGRITDVAQLLIVPGSANAEVLTRPLNSIDNLSSNDPFVRLSADLPISPAVRYHSIIGNYTPALSLLDSSDGVVPYSSAHLAAAESEIVIPFGHSVQETPEAIMEIRRILHVHLHESDGDRFAGPVP</sequence>
<dbReference type="Gene3D" id="3.40.50.1820">
    <property type="entry name" value="alpha/beta hydrolase"/>
    <property type="match status" value="1"/>
</dbReference>
<evidence type="ECO:0000313" key="3">
    <source>
        <dbReference type="Proteomes" id="UP000276506"/>
    </source>
</evidence>
<protein>
    <submittedName>
        <fullName evidence="2">Alpha/beta hydrolase</fullName>
    </submittedName>
</protein>
<name>A0A3R8U2U7_9GAMM</name>
<organism evidence="2 3">
    <name type="scientific">Stutzerimonas xanthomarina</name>
    <dbReference type="NCBI Taxonomy" id="271420"/>
    <lineage>
        <taxon>Bacteria</taxon>
        <taxon>Pseudomonadati</taxon>
        <taxon>Pseudomonadota</taxon>
        <taxon>Gammaproteobacteria</taxon>
        <taxon>Pseudomonadales</taxon>
        <taxon>Pseudomonadaceae</taxon>
        <taxon>Stutzerimonas</taxon>
    </lineage>
</organism>
<dbReference type="SUPFAM" id="SSF53474">
    <property type="entry name" value="alpha/beta-Hydrolases"/>
    <property type="match status" value="1"/>
</dbReference>
<accession>A0A3R8U2U7</accession>
<feature type="domain" description="AB hydrolase-1" evidence="1">
    <location>
        <begin position="385"/>
        <end position="652"/>
    </location>
</feature>
<dbReference type="GO" id="GO:0016787">
    <property type="term" value="F:hydrolase activity"/>
    <property type="evidence" value="ECO:0007669"/>
    <property type="project" value="UniProtKB-KW"/>
</dbReference>